<keyword evidence="3" id="KW-1185">Reference proteome</keyword>
<evidence type="ECO:0000313" key="3">
    <source>
        <dbReference type="Proteomes" id="UP000572635"/>
    </source>
</evidence>
<dbReference type="AlphaFoldDB" id="A0A7W8QKL8"/>
<proteinExistence type="predicted"/>
<evidence type="ECO:0000256" key="1">
    <source>
        <dbReference type="SAM" id="MobiDB-lite"/>
    </source>
</evidence>
<comment type="caution">
    <text evidence="2">The sequence shown here is derived from an EMBL/GenBank/DDBJ whole genome shotgun (WGS) entry which is preliminary data.</text>
</comment>
<dbReference type="Proteomes" id="UP000572635">
    <property type="component" value="Unassembled WGS sequence"/>
</dbReference>
<organism evidence="2 3">
    <name type="scientific">Nocardiopsis composta</name>
    <dbReference type="NCBI Taxonomy" id="157465"/>
    <lineage>
        <taxon>Bacteria</taxon>
        <taxon>Bacillati</taxon>
        <taxon>Actinomycetota</taxon>
        <taxon>Actinomycetes</taxon>
        <taxon>Streptosporangiales</taxon>
        <taxon>Nocardiopsidaceae</taxon>
        <taxon>Nocardiopsis</taxon>
    </lineage>
</organism>
<name>A0A7W8QKL8_9ACTN</name>
<feature type="region of interest" description="Disordered" evidence="1">
    <location>
        <begin position="33"/>
        <end position="64"/>
    </location>
</feature>
<evidence type="ECO:0000313" key="2">
    <source>
        <dbReference type="EMBL" id="MBB5431538.1"/>
    </source>
</evidence>
<sequence length="64" mass="6682">MPAGEGIPVRDGGLSVQLGQVCQGLDVAGVAPHRLEEGGPGTLPVTQPLQRRAEAERNQRVGRV</sequence>
<feature type="compositionally biased region" description="Basic and acidic residues" evidence="1">
    <location>
        <begin position="51"/>
        <end position="64"/>
    </location>
</feature>
<accession>A0A7W8QKL8</accession>
<reference evidence="2 3" key="1">
    <citation type="submission" date="2020-08" db="EMBL/GenBank/DDBJ databases">
        <title>Sequencing the genomes of 1000 actinobacteria strains.</title>
        <authorList>
            <person name="Klenk H.-P."/>
        </authorList>
    </citation>
    <scope>NUCLEOTIDE SEQUENCE [LARGE SCALE GENOMIC DNA]</scope>
    <source>
        <strain evidence="2 3">DSM 44551</strain>
    </source>
</reference>
<protein>
    <submittedName>
        <fullName evidence="2">Uncharacterized protein</fullName>
    </submittedName>
</protein>
<dbReference type="EMBL" id="JACHDB010000001">
    <property type="protein sequence ID" value="MBB5431538.1"/>
    <property type="molecule type" value="Genomic_DNA"/>
</dbReference>
<gene>
    <name evidence="2" type="ORF">HDA36_001622</name>
</gene>